<feature type="region of interest" description="Disordered" evidence="1">
    <location>
        <begin position="1"/>
        <end position="34"/>
    </location>
</feature>
<feature type="transmembrane region" description="Helical" evidence="2">
    <location>
        <begin position="74"/>
        <end position="91"/>
    </location>
</feature>
<dbReference type="EMBL" id="JAJAUY010000079">
    <property type="protein sequence ID" value="MCB5181552.1"/>
    <property type="molecule type" value="Genomic_DNA"/>
</dbReference>
<gene>
    <name evidence="3" type="ORF">LG632_19450</name>
</gene>
<sequence>MSCHRGDRNGAPPRAATQLRVRGGERATADGRPQGFGGGFARTLLTTYALRTAAVLVFTTSAVGRRLGVLPRPVIAAGTAAGLVLLVVSSAVPRSELVLPAWALLVGLYVLRAARRTA</sequence>
<accession>A0ABS8BAC0</accession>
<dbReference type="Proteomes" id="UP001199054">
    <property type="component" value="Unassembled WGS sequence"/>
</dbReference>
<protein>
    <submittedName>
        <fullName evidence="3">Uncharacterized protein</fullName>
    </submittedName>
</protein>
<reference evidence="3 4" key="1">
    <citation type="submission" date="2021-10" db="EMBL/GenBank/DDBJ databases">
        <title>Streptomyces sp. strain SMC 277, a novel streptomycete isolated from soil.</title>
        <authorList>
            <person name="Chanama M."/>
        </authorList>
    </citation>
    <scope>NUCLEOTIDE SEQUENCE [LARGE SCALE GENOMIC DNA]</scope>
    <source>
        <strain evidence="3 4">SMC 277</strain>
    </source>
</reference>
<organism evidence="3 4">
    <name type="scientific">Streptomyces antimicrobicus</name>
    <dbReference type="NCBI Taxonomy" id="2883108"/>
    <lineage>
        <taxon>Bacteria</taxon>
        <taxon>Bacillati</taxon>
        <taxon>Actinomycetota</taxon>
        <taxon>Actinomycetes</taxon>
        <taxon>Kitasatosporales</taxon>
        <taxon>Streptomycetaceae</taxon>
        <taxon>Streptomyces</taxon>
    </lineage>
</organism>
<keyword evidence="2" id="KW-0812">Transmembrane</keyword>
<feature type="transmembrane region" description="Helical" evidence="2">
    <location>
        <begin position="97"/>
        <end position="114"/>
    </location>
</feature>
<evidence type="ECO:0000313" key="4">
    <source>
        <dbReference type="Proteomes" id="UP001199054"/>
    </source>
</evidence>
<name>A0ABS8BAC0_9ACTN</name>
<evidence type="ECO:0000256" key="2">
    <source>
        <dbReference type="SAM" id="Phobius"/>
    </source>
</evidence>
<evidence type="ECO:0000313" key="3">
    <source>
        <dbReference type="EMBL" id="MCB5181552.1"/>
    </source>
</evidence>
<dbReference type="RefSeq" id="WP_226728634.1">
    <property type="nucleotide sequence ID" value="NZ_JAJAUY010000079.1"/>
</dbReference>
<proteinExistence type="predicted"/>
<keyword evidence="4" id="KW-1185">Reference proteome</keyword>
<keyword evidence="2" id="KW-0472">Membrane</keyword>
<evidence type="ECO:0000256" key="1">
    <source>
        <dbReference type="SAM" id="MobiDB-lite"/>
    </source>
</evidence>
<comment type="caution">
    <text evidence="3">The sequence shown here is derived from an EMBL/GenBank/DDBJ whole genome shotgun (WGS) entry which is preliminary data.</text>
</comment>
<keyword evidence="2" id="KW-1133">Transmembrane helix</keyword>